<evidence type="ECO:0000313" key="1">
    <source>
        <dbReference type="EMBL" id="CAE7198436.1"/>
    </source>
</evidence>
<reference evidence="1" key="1">
    <citation type="submission" date="2021-02" db="EMBL/GenBank/DDBJ databases">
        <authorList>
            <person name="Dougan E. K."/>
            <person name="Rhodes N."/>
            <person name="Thang M."/>
            <person name="Chan C."/>
        </authorList>
    </citation>
    <scope>NUCLEOTIDE SEQUENCE</scope>
</reference>
<evidence type="ECO:0000313" key="2">
    <source>
        <dbReference type="Proteomes" id="UP000604046"/>
    </source>
</evidence>
<dbReference type="OrthoDB" id="10380356at2759"/>
<keyword evidence="2" id="KW-1185">Reference proteome</keyword>
<gene>
    <name evidence="1" type="ORF">SNAT2548_LOCUS5728</name>
</gene>
<dbReference type="AlphaFoldDB" id="A0A812J955"/>
<sequence length="307" mass="33457">MSQLYGVYGAVRGSPADDGEVTCSCGQPRKRVIFNRLLGGAFAGGAPAALECFQGDSLGAAWEVWNTTAEAAGDEEQLLDLICEANELQDALRNFESFEAFWDPSWSFRYNEVSLKPVAESCWMLRELLPPDACRDLFRAVASRGFGADAGDASRFGQRSILPGRVLRSDDEALAQLLWQRAATVALPLLRAKPGWHAAELDSRITYEELPGGEAAWRVDNQDCDDRDDFKPFFSLLLCVCTAEHDGAGGVFFRPDAETAPVPLVPGAGVLFPRSQAFRYQIHQSDSDSGTRSAAVAHMKVLFGQDG</sequence>
<dbReference type="Proteomes" id="UP000604046">
    <property type="component" value="Unassembled WGS sequence"/>
</dbReference>
<accession>A0A812J955</accession>
<proteinExistence type="predicted"/>
<comment type="caution">
    <text evidence="1">The sequence shown here is derived from an EMBL/GenBank/DDBJ whole genome shotgun (WGS) entry which is preliminary data.</text>
</comment>
<organism evidence="1 2">
    <name type="scientific">Symbiodinium natans</name>
    <dbReference type="NCBI Taxonomy" id="878477"/>
    <lineage>
        <taxon>Eukaryota</taxon>
        <taxon>Sar</taxon>
        <taxon>Alveolata</taxon>
        <taxon>Dinophyceae</taxon>
        <taxon>Suessiales</taxon>
        <taxon>Symbiodiniaceae</taxon>
        <taxon>Symbiodinium</taxon>
    </lineage>
</organism>
<dbReference type="EMBL" id="CAJNDS010000369">
    <property type="protein sequence ID" value="CAE7198436.1"/>
    <property type="molecule type" value="Genomic_DNA"/>
</dbReference>
<protein>
    <submittedName>
        <fullName evidence="1">Uncharacterized protein</fullName>
    </submittedName>
</protein>
<name>A0A812J955_9DINO</name>